<name>A0CA96_PARTE</name>
<dbReference type="OMA" id="LNIQFCL"/>
<dbReference type="HOGENOM" id="CLU_074249_0_0_1"/>
<gene>
    <name evidence="1" type="ORF">GSPATT00036493001</name>
</gene>
<proteinExistence type="predicted"/>
<reference evidence="1 2" key="1">
    <citation type="journal article" date="2006" name="Nature">
        <title>Global trends of whole-genome duplications revealed by the ciliate Paramecium tetraurelia.</title>
        <authorList>
            <consortium name="Genoscope"/>
            <person name="Aury J.-M."/>
            <person name="Jaillon O."/>
            <person name="Duret L."/>
            <person name="Noel B."/>
            <person name="Jubin C."/>
            <person name="Porcel B.M."/>
            <person name="Segurens B."/>
            <person name="Daubin V."/>
            <person name="Anthouard V."/>
            <person name="Aiach N."/>
            <person name="Arnaiz O."/>
            <person name="Billaut A."/>
            <person name="Beisson J."/>
            <person name="Blanc I."/>
            <person name="Bouhouche K."/>
            <person name="Camara F."/>
            <person name="Duharcourt S."/>
            <person name="Guigo R."/>
            <person name="Gogendeau D."/>
            <person name="Katinka M."/>
            <person name="Keller A.-M."/>
            <person name="Kissmehl R."/>
            <person name="Klotz C."/>
            <person name="Koll F."/>
            <person name="Le Moue A."/>
            <person name="Lepere C."/>
            <person name="Malinsky S."/>
            <person name="Nowacki M."/>
            <person name="Nowak J.K."/>
            <person name="Plattner H."/>
            <person name="Poulain J."/>
            <person name="Ruiz F."/>
            <person name="Serrano V."/>
            <person name="Zagulski M."/>
            <person name="Dessen P."/>
            <person name="Betermier M."/>
            <person name="Weissenbach J."/>
            <person name="Scarpelli C."/>
            <person name="Schachter V."/>
            <person name="Sperling L."/>
            <person name="Meyer E."/>
            <person name="Cohen J."/>
            <person name="Wincker P."/>
        </authorList>
    </citation>
    <scope>NUCLEOTIDE SEQUENCE [LARGE SCALE GENOMIC DNA]</scope>
    <source>
        <strain evidence="1 2">Stock d4-2</strain>
    </source>
</reference>
<evidence type="ECO:0000313" key="1">
    <source>
        <dbReference type="EMBL" id="CAK67713.1"/>
    </source>
</evidence>
<keyword evidence="2" id="KW-1185">Reference proteome</keyword>
<dbReference type="KEGG" id="ptm:GSPATT00036493001"/>
<dbReference type="Proteomes" id="UP000000600">
    <property type="component" value="Unassembled WGS sequence"/>
</dbReference>
<evidence type="ECO:0000313" key="2">
    <source>
        <dbReference type="Proteomes" id="UP000000600"/>
    </source>
</evidence>
<dbReference type="InParanoid" id="A0CA96"/>
<accession>A0CA96</accession>
<dbReference type="RefSeq" id="XP_001435110.1">
    <property type="nucleotide sequence ID" value="XM_001435073.1"/>
</dbReference>
<sequence length="288" mass="34065">MLVKFKVKNIFTKALQSLPLCKNDFLKEQVLHNSGFQEKGWNNRIVASEQILGVVPREYSNKTFLPSINGGTASIVQKYIQMHKNQQELDNLIECEQKIFATKLEQVRQVHKLYNVPKIHQNVFNQILAYSNDKLAILEEELKLMDQKLSPILHCMFTITARENCLNQIQSLLKQYQTKDLEKLKEFINDYRLLSLNTLESIVKWQQYIEHKNLNIQFCLDDNTIYCERFYTDYEILRPQLIKLFDISESHDPFFVKLLGNNQAKLYARVRRAEVELLNLIFNNNYLK</sequence>
<protein>
    <submittedName>
        <fullName evidence="1">Uncharacterized protein</fullName>
    </submittedName>
</protein>
<dbReference type="GeneID" id="5020895"/>
<dbReference type="OrthoDB" id="297186at2759"/>
<dbReference type="EMBL" id="CT868053">
    <property type="protein sequence ID" value="CAK67713.1"/>
    <property type="molecule type" value="Genomic_DNA"/>
</dbReference>
<dbReference type="AlphaFoldDB" id="A0CA96"/>
<organism evidence="1 2">
    <name type="scientific">Paramecium tetraurelia</name>
    <dbReference type="NCBI Taxonomy" id="5888"/>
    <lineage>
        <taxon>Eukaryota</taxon>
        <taxon>Sar</taxon>
        <taxon>Alveolata</taxon>
        <taxon>Ciliophora</taxon>
        <taxon>Intramacronucleata</taxon>
        <taxon>Oligohymenophorea</taxon>
        <taxon>Peniculida</taxon>
        <taxon>Parameciidae</taxon>
        <taxon>Paramecium</taxon>
    </lineage>
</organism>